<dbReference type="InterPro" id="IPR023631">
    <property type="entry name" value="Amidase_dom"/>
</dbReference>
<protein>
    <submittedName>
        <fullName evidence="2">Amidase</fullName>
    </submittedName>
</protein>
<organism evidence="2 3">
    <name type="scientific">Acetobacter aceti</name>
    <dbReference type="NCBI Taxonomy" id="435"/>
    <lineage>
        <taxon>Bacteria</taxon>
        <taxon>Pseudomonadati</taxon>
        <taxon>Pseudomonadota</taxon>
        <taxon>Alphaproteobacteria</taxon>
        <taxon>Acetobacterales</taxon>
        <taxon>Acetobacteraceae</taxon>
        <taxon>Acetobacter</taxon>
        <taxon>Acetobacter subgen. Acetobacter</taxon>
    </lineage>
</organism>
<dbReference type="SUPFAM" id="SSF75304">
    <property type="entry name" value="Amidase signature (AS) enzymes"/>
    <property type="match status" value="1"/>
</dbReference>
<dbReference type="AlphaFoldDB" id="A0A6S6PED4"/>
<name>A0A6S6PED4_ACEAC</name>
<dbReference type="PANTHER" id="PTHR11895:SF172">
    <property type="entry name" value="GLUTAMYL-TRNA(GLN) AMIDOTRANSFERASE"/>
    <property type="match status" value="1"/>
</dbReference>
<dbReference type="InterPro" id="IPR000120">
    <property type="entry name" value="Amidase"/>
</dbReference>
<feature type="domain" description="Amidase" evidence="1">
    <location>
        <begin position="21"/>
        <end position="430"/>
    </location>
</feature>
<dbReference type="Gene3D" id="3.90.1300.10">
    <property type="entry name" value="Amidase signature (AS) domain"/>
    <property type="match status" value="1"/>
</dbReference>
<sequence length="456" mass="47479">MSLTAVAIANTVRFGLRTARDVVETTLEAIGTRNQTYHCVTRLLTERALHMADTLDARIANGDPVGVLAGVPFGVKDLFDMEGLVTTAGSVVLNGNPPATQDAVVVQRLVAAGAIPVATLNMDEFAYGFSTENAHYGTTRNPRNTDCLAGGSSGGSAASVAAGLLPFALGSDTNGSIRVPASLCGVWGLRPTQGLLPLDGAYPFVASLDTVGPFAGTVTDLLRVFEAMNGHALEEIEDVRSLRIARLGGWFLQDVDPAILDGIDRILAFFGSHKEVDLAEVARARASAFLISAAEGGNLHLPRLRKTPMDYDPATRDRLIAGAMLPSAAVVQAHRFRNWFRTGLHELFEQVDVLLAPATPGPAPRIDQATLSVGGKTVSARANLGLFTQPLSLGGMPVLSAPLPPAASASTSGMPLGIQIIAAPGKENVLFAIGKALSHAGLAGYSVLGVPAPDKS</sequence>
<dbReference type="RefSeq" id="WP_099347127.1">
    <property type="nucleotide sequence ID" value="NZ_AP023326.1"/>
</dbReference>
<dbReference type="GO" id="GO:0003824">
    <property type="term" value="F:catalytic activity"/>
    <property type="evidence" value="ECO:0007669"/>
    <property type="project" value="InterPro"/>
</dbReference>
<accession>A0A6S6PED4</accession>
<gene>
    <name evidence="2" type="primary">gatA_2</name>
    <name evidence="2" type="ORF">AAJCM20276_19010</name>
</gene>
<dbReference type="EMBL" id="AP023326">
    <property type="protein sequence ID" value="BCI67277.1"/>
    <property type="molecule type" value="Genomic_DNA"/>
</dbReference>
<dbReference type="Proteomes" id="UP000515220">
    <property type="component" value="Chromosome"/>
</dbReference>
<evidence type="ECO:0000313" key="2">
    <source>
        <dbReference type="EMBL" id="BCI67277.1"/>
    </source>
</evidence>
<dbReference type="InterPro" id="IPR036928">
    <property type="entry name" value="AS_sf"/>
</dbReference>
<dbReference type="Pfam" id="PF01425">
    <property type="entry name" value="Amidase"/>
    <property type="match status" value="1"/>
</dbReference>
<dbReference type="PANTHER" id="PTHR11895">
    <property type="entry name" value="TRANSAMIDASE"/>
    <property type="match status" value="1"/>
</dbReference>
<proteinExistence type="predicted"/>
<evidence type="ECO:0000259" key="1">
    <source>
        <dbReference type="Pfam" id="PF01425"/>
    </source>
</evidence>
<evidence type="ECO:0000313" key="3">
    <source>
        <dbReference type="Proteomes" id="UP000515220"/>
    </source>
</evidence>
<reference evidence="2 3" key="1">
    <citation type="submission" date="2020-07" db="EMBL/GenBank/DDBJ databases">
        <title>Complete Genome Sequence of an acetic acid bacterium, Acetobacter aceti JCM20276.</title>
        <authorList>
            <person name="Hirose Y."/>
            <person name="Mihara H."/>
        </authorList>
    </citation>
    <scope>NUCLEOTIDE SEQUENCE [LARGE SCALE GENOMIC DNA]</scope>
    <source>
        <strain evidence="2 3">JCM20276</strain>
    </source>
</reference>
<dbReference type="NCBIfam" id="NF006631">
    <property type="entry name" value="PRK09201.1"/>
    <property type="match status" value="1"/>
</dbReference>
<dbReference type="InterPro" id="IPR014087">
    <property type="entry name" value="Carboxybiuret_hydro_AtzE"/>
</dbReference>
<dbReference type="NCBIfam" id="TIGR02715">
    <property type="entry name" value="amido_AtzE"/>
    <property type="match status" value="1"/>
</dbReference>